<dbReference type="AlphaFoldDB" id="A0A5K8A527"/>
<dbReference type="GO" id="GO:0004519">
    <property type="term" value="F:endonuclease activity"/>
    <property type="evidence" value="ECO:0007669"/>
    <property type="project" value="UniProtKB-KW"/>
</dbReference>
<reference evidence="2 3" key="1">
    <citation type="submission" date="2019-11" db="EMBL/GenBank/DDBJ databases">
        <title>Comparative genomics of hydrocarbon-degrading Desulfosarcina strains.</title>
        <authorList>
            <person name="Watanabe M."/>
            <person name="Kojima H."/>
            <person name="Fukui M."/>
        </authorList>
    </citation>
    <scope>NUCLEOTIDE SEQUENCE [LARGE SCALE GENOMIC DNA]</scope>
    <source>
        <strain evidence="3">oXyS1</strain>
    </source>
</reference>
<dbReference type="Gene3D" id="3.20.20.150">
    <property type="entry name" value="Divalent-metal-dependent TIM barrel enzymes"/>
    <property type="match status" value="1"/>
</dbReference>
<evidence type="ECO:0000313" key="2">
    <source>
        <dbReference type="EMBL" id="BBO87577.1"/>
    </source>
</evidence>
<gene>
    <name evidence="2" type="ORF">DSCOOX_07570</name>
</gene>
<keyword evidence="2" id="KW-0540">Nuclease</keyword>
<dbReference type="RefSeq" id="WP_155309021.1">
    <property type="nucleotide sequence ID" value="NZ_AP021879.1"/>
</dbReference>
<feature type="domain" description="Xylose isomerase-like TIM barrel" evidence="1">
    <location>
        <begin position="25"/>
        <end position="271"/>
    </location>
</feature>
<proteinExistence type="predicted"/>
<protein>
    <submittedName>
        <fullName evidence="2">AP endonuclease</fullName>
    </submittedName>
</protein>
<accession>A0A5K8A527</accession>
<dbReference type="PANTHER" id="PTHR12110:SF21">
    <property type="entry name" value="XYLOSE ISOMERASE-LIKE TIM BARREL DOMAIN-CONTAINING PROTEIN"/>
    <property type="match status" value="1"/>
</dbReference>
<dbReference type="InterPro" id="IPR036237">
    <property type="entry name" value="Xyl_isomerase-like_sf"/>
</dbReference>
<evidence type="ECO:0000313" key="3">
    <source>
        <dbReference type="Proteomes" id="UP000422108"/>
    </source>
</evidence>
<dbReference type="PANTHER" id="PTHR12110">
    <property type="entry name" value="HYDROXYPYRUVATE ISOMERASE"/>
    <property type="match status" value="1"/>
</dbReference>
<dbReference type="Proteomes" id="UP000422108">
    <property type="component" value="Chromosome"/>
</dbReference>
<dbReference type="EMBL" id="AP021879">
    <property type="protein sequence ID" value="BBO87577.1"/>
    <property type="molecule type" value="Genomic_DNA"/>
</dbReference>
<sequence length="276" mass="31243">MQFSFSSNAFRNFSLQEAAEHISIAGYAGLEIMCDTPHAWPYHLSKADVADIKRFMAKQDLEIANLNAFMMCAVQDFHHPSWIEADRDFRRQRIEYTIRCIRLAEKLGVPTISTEPGGPVNGMRRELAMEIFMDGLAQVTPHAVNCGVTVLIEPEPGLLIETADEFVKLIHGFGSDGIGLNFDVGHFYCVNEDPCLKIAELQGYIRHFHLEDIPLTREHRHIMLGEGGIDISKVLDQINTIGYNGYVTVELYPYQETAPEIAKRSRRFLRRLEGCA</sequence>
<keyword evidence="2" id="KW-0255">Endonuclease</keyword>
<dbReference type="InterPro" id="IPR013022">
    <property type="entry name" value="Xyl_isomerase-like_TIM-brl"/>
</dbReference>
<organism evidence="2 3">
    <name type="scientific">Desulfosarcina ovata subsp. ovata</name>
    <dbReference type="NCBI Taxonomy" id="2752305"/>
    <lineage>
        <taxon>Bacteria</taxon>
        <taxon>Pseudomonadati</taxon>
        <taxon>Thermodesulfobacteriota</taxon>
        <taxon>Desulfobacteria</taxon>
        <taxon>Desulfobacterales</taxon>
        <taxon>Desulfosarcinaceae</taxon>
        <taxon>Desulfosarcina</taxon>
    </lineage>
</organism>
<dbReference type="Pfam" id="PF01261">
    <property type="entry name" value="AP_endonuc_2"/>
    <property type="match status" value="1"/>
</dbReference>
<keyword evidence="3" id="KW-1185">Reference proteome</keyword>
<name>A0A5K8A527_9BACT</name>
<dbReference type="InterPro" id="IPR050312">
    <property type="entry name" value="IolE/XylAMocC-like"/>
</dbReference>
<dbReference type="SUPFAM" id="SSF51658">
    <property type="entry name" value="Xylose isomerase-like"/>
    <property type="match status" value="1"/>
</dbReference>
<keyword evidence="2" id="KW-0378">Hydrolase</keyword>
<evidence type="ECO:0000259" key="1">
    <source>
        <dbReference type="Pfam" id="PF01261"/>
    </source>
</evidence>